<sequence length="360" mass="39823">MKTLILCIDRDNDIGLKAGVDGPIVGEEANLEAAQKLAINDPEDSDINSVYAGVKTARDLKKQGEDVVLATVTGSENLGIESDNEVARQLDEILENHPIERAIVITDGAEDENVMPIVESRVKVNSVKRVVVKQSQNLETTYYLLKRFMEDPRFMQTFFIPIGLALVAYSIFTFLGHSELAISGIFIVLGLYMIFKAIGGEEYIYRIAYELKESLLSGNISFVTYTASFIILLIGGMQAYLTYLEIEQTSNLVMTAHILTSSIWWIIAAAIMGLLGKLFDSYIKKSKHVWRYTVLPFLTIATGLIIWGGSAYVLSISEGATTTAYQVLAFSIIGGLTIAFLGIMVVRYAKKIKQSLKMET</sequence>
<proteinExistence type="predicted"/>
<evidence type="ECO:0000313" key="2">
    <source>
        <dbReference type="EMBL" id="OUJ19276.1"/>
    </source>
</evidence>
<evidence type="ECO:0000313" key="3">
    <source>
        <dbReference type="Proteomes" id="UP000195137"/>
    </source>
</evidence>
<name>A0A1Y3GIQ0_9EURY</name>
<reference evidence="2 3" key="1">
    <citation type="submission" date="2016-12" db="EMBL/GenBank/DDBJ databases">
        <title>Discovery of methanogenic haloarchaea.</title>
        <authorList>
            <person name="Sorokin D.Y."/>
            <person name="Makarova K.S."/>
            <person name="Abbas B."/>
            <person name="Ferrer M."/>
            <person name="Golyshin P.N."/>
        </authorList>
    </citation>
    <scope>NUCLEOTIDE SEQUENCE [LARGE SCALE GENOMIC DNA]</scope>
    <source>
        <strain evidence="2">AMET1</strain>
    </source>
</reference>
<keyword evidence="3" id="KW-1185">Reference proteome</keyword>
<dbReference type="PANTHER" id="PTHR38815:SF1">
    <property type="entry name" value="DUF373 FAMILY PROTEIN"/>
    <property type="match status" value="1"/>
</dbReference>
<feature type="transmembrane region" description="Helical" evidence="1">
    <location>
        <begin position="154"/>
        <end position="174"/>
    </location>
</feature>
<dbReference type="AlphaFoldDB" id="A0A1Y3GIQ0"/>
<feature type="transmembrane region" description="Helical" evidence="1">
    <location>
        <begin position="327"/>
        <end position="349"/>
    </location>
</feature>
<feature type="transmembrane region" description="Helical" evidence="1">
    <location>
        <begin position="220"/>
        <end position="243"/>
    </location>
</feature>
<feature type="transmembrane region" description="Helical" evidence="1">
    <location>
        <begin position="292"/>
        <end position="315"/>
    </location>
</feature>
<evidence type="ECO:0000256" key="1">
    <source>
        <dbReference type="SAM" id="Phobius"/>
    </source>
</evidence>
<dbReference type="InterPro" id="IPR007254">
    <property type="entry name" value="DUF373"/>
</dbReference>
<feature type="transmembrane region" description="Helical" evidence="1">
    <location>
        <begin position="263"/>
        <end position="280"/>
    </location>
</feature>
<dbReference type="Pfam" id="PF04123">
    <property type="entry name" value="DUF373"/>
    <property type="match status" value="1"/>
</dbReference>
<gene>
    <name evidence="2" type="ORF">AMET1_0930</name>
</gene>
<keyword evidence="1" id="KW-0812">Transmembrane</keyword>
<dbReference type="Proteomes" id="UP000195137">
    <property type="component" value="Unassembled WGS sequence"/>
</dbReference>
<keyword evidence="1" id="KW-1133">Transmembrane helix</keyword>
<dbReference type="PANTHER" id="PTHR38815">
    <property type="entry name" value="HYPOTHETICAL MEMBRANE PROTEIN, CONSERVED, DUF373 FAMILY"/>
    <property type="match status" value="1"/>
</dbReference>
<comment type="caution">
    <text evidence="2">The sequence shown here is derived from an EMBL/GenBank/DDBJ whole genome shotgun (WGS) entry which is preliminary data.</text>
</comment>
<accession>A0A1Y3GIQ0</accession>
<organism evidence="2 3">
    <name type="scientific">Methanonatronarchaeum thermophilum</name>
    <dbReference type="NCBI Taxonomy" id="1927129"/>
    <lineage>
        <taxon>Archaea</taxon>
        <taxon>Methanobacteriati</taxon>
        <taxon>Methanobacteriota</taxon>
        <taxon>Methanonatronarchaeia</taxon>
        <taxon>Methanonatronarchaeales</taxon>
        <taxon>Methanonatronarchaeaceae</taxon>
        <taxon>Methanonatronarchaeum</taxon>
    </lineage>
</organism>
<feature type="transmembrane region" description="Helical" evidence="1">
    <location>
        <begin position="180"/>
        <end position="199"/>
    </location>
</feature>
<dbReference type="OrthoDB" id="31282at2157"/>
<dbReference type="EMBL" id="MRZU01000003">
    <property type="protein sequence ID" value="OUJ19276.1"/>
    <property type="molecule type" value="Genomic_DNA"/>
</dbReference>
<keyword evidence="1" id="KW-0472">Membrane</keyword>
<dbReference type="RefSeq" id="WP_086637298.1">
    <property type="nucleotide sequence ID" value="NZ_MRZU01000003.1"/>
</dbReference>
<protein>
    <submittedName>
        <fullName evidence="2">ABC-type multidrug transport system permease component</fullName>
    </submittedName>
</protein>